<reference evidence="3 4" key="1">
    <citation type="submission" date="2020-04" db="EMBL/GenBank/DDBJ databases">
        <title>MicrobeNet Type strains.</title>
        <authorList>
            <person name="Nicholson A.C."/>
        </authorList>
    </citation>
    <scope>NUCLEOTIDE SEQUENCE [LARGE SCALE GENOMIC DNA]</scope>
    <source>
        <strain evidence="3 4">DSM 44956</strain>
    </source>
</reference>
<dbReference type="AlphaFoldDB" id="A0A7X6L1Y4"/>
<name>A0A7X6L1Y4_9NOCA</name>
<feature type="region of interest" description="Disordered" evidence="1">
    <location>
        <begin position="262"/>
        <end position="282"/>
    </location>
</feature>
<comment type="caution">
    <text evidence="3">The sequence shown here is derived from an EMBL/GenBank/DDBJ whole genome shotgun (WGS) entry which is preliminary data.</text>
</comment>
<evidence type="ECO:0000256" key="1">
    <source>
        <dbReference type="SAM" id="MobiDB-lite"/>
    </source>
</evidence>
<dbReference type="InterPro" id="IPR003615">
    <property type="entry name" value="HNH_nuc"/>
</dbReference>
<keyword evidence="3" id="KW-0378">Hydrolase</keyword>
<keyword evidence="4" id="KW-1185">Reference proteome</keyword>
<accession>A0A7X6L1Y4</accession>
<sequence length="295" mass="33749">MESGAELELRQMIFDHLTQRVAEQGTLTRAELTALPVNGGTRRLIDLNRGIWNPRDLQATLSIVSKPDSQYSDGEVGESLFAYSYREGSTNGDNTKLRRACELEFPIILLRWIRPGVYVPVFPVYVVADDTEGRRFILALDESLRFVTDPLKLKPIERKYAQRAIRQRLHQPEFRGRILLAYDRRCAVCDLRQPQLLDAAHILADNHEEGVPEVDNGLCLCKIHHAAYDMQLLGISPNYEVVIGKKMMQDPNDGPMLRHGFRDMNGRQLSLPHRRSDRPSRDRLAERFAEFKAAS</sequence>
<dbReference type="Pfam" id="PF13391">
    <property type="entry name" value="HNH_2"/>
    <property type="match status" value="1"/>
</dbReference>
<dbReference type="GO" id="GO:0004519">
    <property type="term" value="F:endonuclease activity"/>
    <property type="evidence" value="ECO:0007669"/>
    <property type="project" value="UniProtKB-KW"/>
</dbReference>
<organism evidence="3 4">
    <name type="scientific">Nocardia gamkensis</name>
    <dbReference type="NCBI Taxonomy" id="352869"/>
    <lineage>
        <taxon>Bacteria</taxon>
        <taxon>Bacillati</taxon>
        <taxon>Actinomycetota</taxon>
        <taxon>Actinomycetes</taxon>
        <taxon>Mycobacteriales</taxon>
        <taxon>Nocardiaceae</taxon>
        <taxon>Nocardia</taxon>
    </lineage>
</organism>
<gene>
    <name evidence="3" type="ORF">HGB38_08840</name>
</gene>
<keyword evidence="3" id="KW-0255">Endonuclease</keyword>
<dbReference type="RefSeq" id="WP_062969901.1">
    <property type="nucleotide sequence ID" value="NZ_JAAXOS010000004.1"/>
</dbReference>
<dbReference type="Proteomes" id="UP000540698">
    <property type="component" value="Unassembled WGS sequence"/>
</dbReference>
<proteinExistence type="predicted"/>
<evidence type="ECO:0000259" key="2">
    <source>
        <dbReference type="Pfam" id="PF13391"/>
    </source>
</evidence>
<protein>
    <submittedName>
        <fullName evidence="3">Restriction endonuclease</fullName>
    </submittedName>
</protein>
<dbReference type="EMBL" id="JAAXOS010000004">
    <property type="protein sequence ID" value="NKY26323.1"/>
    <property type="molecule type" value="Genomic_DNA"/>
</dbReference>
<feature type="domain" description="HNH nuclease" evidence="2">
    <location>
        <begin position="186"/>
        <end position="235"/>
    </location>
</feature>
<evidence type="ECO:0000313" key="4">
    <source>
        <dbReference type="Proteomes" id="UP000540698"/>
    </source>
</evidence>
<keyword evidence="3" id="KW-0540">Nuclease</keyword>
<evidence type="ECO:0000313" key="3">
    <source>
        <dbReference type="EMBL" id="NKY26323.1"/>
    </source>
</evidence>